<comment type="similarity">
    <text evidence="1">Belongs to the universal ribosomal protein uL24 family.</text>
</comment>
<keyword evidence="2" id="KW-0689">Ribosomal protein</keyword>
<evidence type="ECO:0000313" key="6">
    <source>
        <dbReference type="Proteomes" id="UP001219355"/>
    </source>
</evidence>
<dbReference type="CDD" id="cd06089">
    <property type="entry name" value="KOW_RPL26"/>
    <property type="match status" value="1"/>
</dbReference>
<dbReference type="GO" id="GO:1990904">
    <property type="term" value="C:ribonucleoprotein complex"/>
    <property type="evidence" value="ECO:0007669"/>
    <property type="project" value="UniProtKB-KW"/>
</dbReference>
<dbReference type="GO" id="GO:0005840">
    <property type="term" value="C:ribosome"/>
    <property type="evidence" value="ECO:0007669"/>
    <property type="project" value="UniProtKB-KW"/>
</dbReference>
<evidence type="ECO:0000256" key="1">
    <source>
        <dbReference type="ARBA" id="ARBA00010618"/>
    </source>
</evidence>
<dbReference type="SMART" id="SM00739">
    <property type="entry name" value="KOW"/>
    <property type="match status" value="1"/>
</dbReference>
<dbReference type="GO" id="GO:0006412">
    <property type="term" value="P:translation"/>
    <property type="evidence" value="ECO:0007669"/>
    <property type="project" value="InterPro"/>
</dbReference>
<dbReference type="InterPro" id="IPR005824">
    <property type="entry name" value="KOW"/>
</dbReference>
<dbReference type="SUPFAM" id="SSF50104">
    <property type="entry name" value="Translation proteins SH3-like domain"/>
    <property type="match status" value="1"/>
</dbReference>
<reference evidence="5" key="1">
    <citation type="submission" date="2023-03" db="EMBL/GenBank/DDBJ databases">
        <title>Emydomyces testavorans Genome Sequence.</title>
        <authorList>
            <person name="Hoyer L."/>
        </authorList>
    </citation>
    <scope>NUCLEOTIDE SEQUENCE</scope>
    <source>
        <strain evidence="5">16-2883</strain>
    </source>
</reference>
<dbReference type="InterPro" id="IPR041988">
    <property type="entry name" value="Ribosomal_uL24_KOW"/>
</dbReference>
<dbReference type="Proteomes" id="UP001219355">
    <property type="component" value="Chromosome 1"/>
</dbReference>
<feature type="domain" description="KOW" evidence="4">
    <location>
        <begin position="101"/>
        <end position="128"/>
    </location>
</feature>
<dbReference type="GO" id="GO:0003735">
    <property type="term" value="F:structural constituent of ribosome"/>
    <property type="evidence" value="ECO:0007669"/>
    <property type="project" value="InterPro"/>
</dbReference>
<protein>
    <recommendedName>
        <fullName evidence="4">KOW domain-containing protein</fullName>
    </recommendedName>
</protein>
<dbReference type="InterPro" id="IPR014722">
    <property type="entry name" value="Rib_uL2_dom2"/>
</dbReference>
<evidence type="ECO:0000256" key="3">
    <source>
        <dbReference type="ARBA" id="ARBA00023274"/>
    </source>
</evidence>
<accession>A0AAF0DC72</accession>
<evidence type="ECO:0000256" key="2">
    <source>
        <dbReference type="ARBA" id="ARBA00022980"/>
    </source>
</evidence>
<sequence>MQKVIRRTVLASNQAQRKAWIEAAKDRHEQIMSIFRERVALQRSLLDEAAEERRNRRDDWMRGPLAPRRDVGDRHGLYGTISSNRLRMPKVLEERRTRYITIAPGDRVCLVRGRDRGRIGKVINVDSESETVTIEGVNIYDVEFPSFALAGDTDKRPYRPYPVPVSINDVRLVVPLEDPTTGTVKDVVVKHAYGGGPFLDRPYGSTTPRHTRYISGLDVEIPWPETEAPDYKDEPHDTLRIEVEAKTYVPSLQSFPMPESLIDELRNKYSKFRTRHDPEYIAKKQEEDAYQAWLKSKTLLTPKTEYLQKQVEERSKQRELAKDENGNYTLPKDTTDFIEKFMASKLEATVSHTSSSSA</sequence>
<evidence type="ECO:0000313" key="5">
    <source>
        <dbReference type="EMBL" id="WEW55429.1"/>
    </source>
</evidence>
<evidence type="ECO:0000259" key="4">
    <source>
        <dbReference type="SMART" id="SM00739"/>
    </source>
</evidence>
<dbReference type="AlphaFoldDB" id="A0AAF0DC72"/>
<dbReference type="Gene3D" id="2.30.30.30">
    <property type="match status" value="1"/>
</dbReference>
<dbReference type="Pfam" id="PF22682">
    <property type="entry name" value="Ribosomal_uL24m-like"/>
    <property type="match status" value="1"/>
</dbReference>
<dbReference type="InterPro" id="IPR008991">
    <property type="entry name" value="Translation_prot_SH3-like_sf"/>
</dbReference>
<dbReference type="InterPro" id="IPR003256">
    <property type="entry name" value="Ribosomal_uL24"/>
</dbReference>
<dbReference type="PANTHER" id="PTHR12903">
    <property type="entry name" value="MITOCHONDRIAL RIBOSOMAL PROTEIN L24"/>
    <property type="match status" value="1"/>
</dbReference>
<keyword evidence="6" id="KW-1185">Reference proteome</keyword>
<organism evidence="5 6">
    <name type="scientific">Emydomyces testavorans</name>
    <dbReference type="NCBI Taxonomy" id="2070801"/>
    <lineage>
        <taxon>Eukaryota</taxon>
        <taxon>Fungi</taxon>
        <taxon>Dikarya</taxon>
        <taxon>Ascomycota</taxon>
        <taxon>Pezizomycotina</taxon>
        <taxon>Eurotiomycetes</taxon>
        <taxon>Eurotiomycetidae</taxon>
        <taxon>Onygenales</taxon>
        <taxon>Nannizziopsiaceae</taxon>
        <taxon>Emydomyces</taxon>
    </lineage>
</organism>
<gene>
    <name evidence="5" type="ORF">PRK78_000860</name>
</gene>
<dbReference type="GO" id="GO:0003723">
    <property type="term" value="F:RNA binding"/>
    <property type="evidence" value="ECO:0007669"/>
    <property type="project" value="InterPro"/>
</dbReference>
<dbReference type="EMBL" id="CP120627">
    <property type="protein sequence ID" value="WEW55429.1"/>
    <property type="molecule type" value="Genomic_DNA"/>
</dbReference>
<name>A0AAF0DC72_9EURO</name>
<proteinExistence type="inferred from homology"/>
<keyword evidence="3" id="KW-0687">Ribonucleoprotein</keyword>